<dbReference type="InterPro" id="IPR029052">
    <property type="entry name" value="Metallo-depent_PP-like"/>
</dbReference>
<dbReference type="PANTHER" id="PTHR42850">
    <property type="entry name" value="METALLOPHOSPHOESTERASE"/>
    <property type="match status" value="1"/>
</dbReference>
<dbReference type="AlphaFoldDB" id="A0A7W6FWA0"/>
<evidence type="ECO:0000313" key="2">
    <source>
        <dbReference type="EMBL" id="MBB3938013.1"/>
    </source>
</evidence>
<accession>A0A7W6FWA0</accession>
<dbReference type="Pfam" id="PF00149">
    <property type="entry name" value="Metallophos"/>
    <property type="match status" value="1"/>
</dbReference>
<dbReference type="EC" id="3.1.3.16" evidence="2"/>
<dbReference type="PANTHER" id="PTHR42850:SF4">
    <property type="entry name" value="ZINC-DEPENDENT ENDOPOLYPHOSPHATASE"/>
    <property type="match status" value="1"/>
</dbReference>
<organism evidence="2 3">
    <name type="scientific">Aureimonas phyllosphaerae</name>
    <dbReference type="NCBI Taxonomy" id="1166078"/>
    <lineage>
        <taxon>Bacteria</taxon>
        <taxon>Pseudomonadati</taxon>
        <taxon>Pseudomonadota</taxon>
        <taxon>Alphaproteobacteria</taxon>
        <taxon>Hyphomicrobiales</taxon>
        <taxon>Aurantimonadaceae</taxon>
        <taxon>Aureimonas</taxon>
    </lineage>
</organism>
<dbReference type="RefSeq" id="WP_090966071.1">
    <property type="nucleotide sequence ID" value="NZ_FOOA01000024.1"/>
</dbReference>
<dbReference type="GO" id="GO:0005737">
    <property type="term" value="C:cytoplasm"/>
    <property type="evidence" value="ECO:0007669"/>
    <property type="project" value="TreeGrafter"/>
</dbReference>
<evidence type="ECO:0000313" key="3">
    <source>
        <dbReference type="Proteomes" id="UP000531216"/>
    </source>
</evidence>
<name>A0A7W6FWA0_9HYPH</name>
<reference evidence="2 3" key="1">
    <citation type="submission" date="2020-08" db="EMBL/GenBank/DDBJ databases">
        <title>Genomic Encyclopedia of Type Strains, Phase IV (KMG-IV): sequencing the most valuable type-strain genomes for metagenomic binning, comparative biology and taxonomic classification.</title>
        <authorList>
            <person name="Goeker M."/>
        </authorList>
    </citation>
    <scope>NUCLEOTIDE SEQUENCE [LARGE SCALE GENOMIC DNA]</scope>
    <source>
        <strain evidence="2 3">DSM 25024</strain>
    </source>
</reference>
<proteinExistence type="predicted"/>
<dbReference type="OrthoDB" id="9807890at2"/>
<sequence length="270" mass="29022">MGSGTVSKTLKRLLAGSSATAPQPRVERARPEIAVDPDCAYAIGDIHGCLDKLRQLEQAIVADATAIEGSKLLVYLGDYIDRGVASAAVIEHLLAPPPPGFNRVCLCGNHEEVLVDVLDGRRQIDDWLRFGGERTLLSYGYDIAYMSKHRRGGEAEALARVVEAIPKRHAAFLRQLPSAFATPSYFFAHAGIRPGLAAAEQRDDDLLWIRSPFVTDGAAGFGRLVIHGHTPQDGPVARDGRIGVDTGAYMGGPLTAVRLTADGIAFLDDR</sequence>
<dbReference type="Gene3D" id="3.60.21.10">
    <property type="match status" value="1"/>
</dbReference>
<dbReference type="GO" id="GO:0110154">
    <property type="term" value="P:RNA decapping"/>
    <property type="evidence" value="ECO:0007669"/>
    <property type="project" value="TreeGrafter"/>
</dbReference>
<dbReference type="GO" id="GO:0008803">
    <property type="term" value="F:bis(5'-nucleosyl)-tetraphosphatase (symmetrical) activity"/>
    <property type="evidence" value="ECO:0007669"/>
    <property type="project" value="TreeGrafter"/>
</dbReference>
<dbReference type="GO" id="GO:0004722">
    <property type="term" value="F:protein serine/threonine phosphatase activity"/>
    <property type="evidence" value="ECO:0007669"/>
    <property type="project" value="UniProtKB-EC"/>
</dbReference>
<gene>
    <name evidence="2" type="ORF">GGR05_004183</name>
</gene>
<keyword evidence="3" id="KW-1185">Reference proteome</keyword>
<dbReference type="InterPro" id="IPR004843">
    <property type="entry name" value="Calcineurin-like_PHP"/>
</dbReference>
<dbReference type="InterPro" id="IPR050126">
    <property type="entry name" value="Ap4A_hydrolase"/>
</dbReference>
<feature type="domain" description="Calcineurin-like phosphoesterase" evidence="1">
    <location>
        <begin position="42"/>
        <end position="232"/>
    </location>
</feature>
<dbReference type="EMBL" id="JACIDO010000015">
    <property type="protein sequence ID" value="MBB3938013.1"/>
    <property type="molecule type" value="Genomic_DNA"/>
</dbReference>
<protein>
    <submittedName>
        <fullName evidence="2">Serine/threonine protein phosphatase 1</fullName>
        <ecNumber evidence="2">3.1.3.16</ecNumber>
    </submittedName>
</protein>
<evidence type="ECO:0000259" key="1">
    <source>
        <dbReference type="Pfam" id="PF00149"/>
    </source>
</evidence>
<dbReference type="SUPFAM" id="SSF56300">
    <property type="entry name" value="Metallo-dependent phosphatases"/>
    <property type="match status" value="1"/>
</dbReference>
<keyword evidence="2" id="KW-0378">Hydrolase</keyword>
<dbReference type="CDD" id="cd00144">
    <property type="entry name" value="MPP_PPP_family"/>
    <property type="match status" value="1"/>
</dbReference>
<comment type="caution">
    <text evidence="2">The sequence shown here is derived from an EMBL/GenBank/DDBJ whole genome shotgun (WGS) entry which is preliminary data.</text>
</comment>
<dbReference type="Proteomes" id="UP000531216">
    <property type="component" value="Unassembled WGS sequence"/>
</dbReference>